<dbReference type="OrthoDB" id="366456at2759"/>
<dbReference type="RefSeq" id="XP_012770382.1">
    <property type="nucleotide sequence ID" value="XM_012914928.1"/>
</dbReference>
<evidence type="ECO:0000313" key="2">
    <source>
        <dbReference type="EMBL" id="CDR71433.1"/>
    </source>
</evidence>
<accession>A0A061BKI1</accession>
<dbReference type="GeneID" id="24561660"/>
<evidence type="ECO:0008006" key="3">
    <source>
        <dbReference type="Google" id="ProtNLM"/>
    </source>
</evidence>
<keyword evidence="1" id="KW-0472">Membrane</keyword>
<protein>
    <recommendedName>
        <fullName evidence="3">C3H1-type domain-containing protein</fullName>
    </recommendedName>
</protein>
<dbReference type="KEGG" id="bbig:BBBOND_0000830"/>
<gene>
    <name evidence="2" type="ORF">BBBOND_0000830</name>
</gene>
<dbReference type="VEuPathDB" id="PiroplasmaDB:BBBOND_0000830"/>
<keyword evidence="1" id="KW-1133">Transmembrane helix</keyword>
<proteinExistence type="predicted"/>
<reference evidence="2" key="1">
    <citation type="journal article" date="2014" name="Nucleic Acids Res.">
        <title>The evolutionary dynamics of variant antigen genes in Babesia reveal a history of genomic innovation underlying host-parasite interaction.</title>
        <authorList>
            <person name="Jackson A.P."/>
            <person name="Otto T.D."/>
            <person name="Darby A."/>
            <person name="Ramaprasad A."/>
            <person name="Xia D."/>
            <person name="Echaide I.E."/>
            <person name="Farber M."/>
            <person name="Gahlot S."/>
            <person name="Gamble J."/>
            <person name="Gupta D."/>
            <person name="Gupta Y."/>
            <person name="Jackson L."/>
            <person name="Malandrin L."/>
            <person name="Malas T.B."/>
            <person name="Moussa E."/>
            <person name="Nair M."/>
            <person name="Reid AJ."/>
            <person name="Sanders M."/>
            <person name="Sharma J."/>
            <person name="Tracey A."/>
            <person name="Quail M.A."/>
            <person name="Weir W."/>
            <person name="Wastling J.M."/>
            <person name="Hall N."/>
            <person name="Willadsen P."/>
            <person name="Lingelbach K."/>
            <person name="Shiels B."/>
            <person name="Tait A."/>
            <person name="Berriman M."/>
            <person name="Allred D.R."/>
            <person name="Pain A."/>
        </authorList>
    </citation>
    <scope>NUCLEOTIDE SEQUENCE</scope>
    <source>
        <strain evidence="2">Bond</strain>
    </source>
</reference>
<reference evidence="2" key="2">
    <citation type="submission" date="2014-06" db="EMBL/GenBank/DDBJ databases">
        <authorList>
            <person name="Aslett M."/>
            <person name="De Silva Nishadi"/>
        </authorList>
    </citation>
    <scope>NUCLEOTIDE SEQUENCE</scope>
    <source>
        <strain evidence="2">Bond</strain>
    </source>
</reference>
<dbReference type="AlphaFoldDB" id="A0A061BKI1"/>
<feature type="transmembrane region" description="Helical" evidence="1">
    <location>
        <begin position="488"/>
        <end position="509"/>
    </location>
</feature>
<keyword evidence="1" id="KW-0812">Transmembrane</keyword>
<name>A0A061BKI1_BABBI</name>
<dbReference type="EMBL" id="LK054887">
    <property type="protein sequence ID" value="CDR71433.1"/>
    <property type="molecule type" value="Genomic_DNA"/>
</dbReference>
<organism evidence="2">
    <name type="scientific">Babesia bigemina</name>
    <dbReference type="NCBI Taxonomy" id="5866"/>
    <lineage>
        <taxon>Eukaryota</taxon>
        <taxon>Sar</taxon>
        <taxon>Alveolata</taxon>
        <taxon>Apicomplexa</taxon>
        <taxon>Aconoidasida</taxon>
        <taxon>Piroplasmida</taxon>
        <taxon>Babesiidae</taxon>
        <taxon>Babesia</taxon>
    </lineage>
</organism>
<evidence type="ECO:0000256" key="1">
    <source>
        <dbReference type="SAM" id="Phobius"/>
    </source>
</evidence>
<sequence length="550" mass="61615">TGARRAGRLEVEYVDKSSYYIEAYPQKITYGEMMKSMNDLCTNSHELLTTILGTGDEQTTYTCDYSNNSLGLYYPQKGDDCLHTILDILRRLFPVLSFLHSQCSFGASDMGWADCRYGKDIPTTKSHCSKESKNKAKCQAECQPNYQPNCQPTSPLMCYLGDSLLGCLPHQVGSIGCGYKCATCPSGKPGMPCLTPLGFRSFSGSTKTGSDLCEVVSKFFGRHVASCLFSLVSKPPSTLPEHFGFALSLVKKWDDHGKHLIRTGIDNAITDRSIALYDDASQLTNALSDAYGSSQSGNHATKHTTKLADGSENEVKKGDLCSLAMSTACSGQNVYCAPYLYALCADQYTYLAKTQCKTYLSWAVYLPWTFWNYLNSLYNSFRDIYCQDWGCRTCLRADTCRRGQHGLVNDKTKAPNCHCYSIVECKGAMPTLYKYGFTFGAPAALNAKDGKKTCTNFMEQLYNVLRSTYFKTLFRECDMFLWRIREPFSYLVLALWLLSVLYLLHIMVIRLDLLHIKSHLHSPSSHRIAAQSLLAAGRVNKLNRVFYLQP</sequence>
<feature type="non-terminal residue" evidence="2">
    <location>
        <position position="1"/>
    </location>
</feature>